<dbReference type="Proteomes" id="UP001215598">
    <property type="component" value="Unassembled WGS sequence"/>
</dbReference>
<comment type="caution">
    <text evidence="1">The sequence shown here is derived from an EMBL/GenBank/DDBJ whole genome shotgun (WGS) entry which is preliminary data.</text>
</comment>
<accession>A0AAD7H6B1</accession>
<proteinExistence type="predicted"/>
<dbReference type="EMBL" id="JARKIB010000352">
    <property type="protein sequence ID" value="KAJ7713072.1"/>
    <property type="molecule type" value="Genomic_DNA"/>
</dbReference>
<protein>
    <submittedName>
        <fullName evidence="1">Uncharacterized protein</fullName>
    </submittedName>
</protein>
<name>A0AAD7H6B1_9AGAR</name>
<evidence type="ECO:0000313" key="1">
    <source>
        <dbReference type="EMBL" id="KAJ7713072.1"/>
    </source>
</evidence>
<gene>
    <name evidence="1" type="ORF">B0H16DRAFT_1743678</name>
</gene>
<organism evidence="1 2">
    <name type="scientific">Mycena metata</name>
    <dbReference type="NCBI Taxonomy" id="1033252"/>
    <lineage>
        <taxon>Eukaryota</taxon>
        <taxon>Fungi</taxon>
        <taxon>Dikarya</taxon>
        <taxon>Basidiomycota</taxon>
        <taxon>Agaricomycotina</taxon>
        <taxon>Agaricomycetes</taxon>
        <taxon>Agaricomycetidae</taxon>
        <taxon>Agaricales</taxon>
        <taxon>Marasmiineae</taxon>
        <taxon>Mycenaceae</taxon>
        <taxon>Mycena</taxon>
    </lineage>
</organism>
<reference evidence="1" key="1">
    <citation type="submission" date="2023-03" db="EMBL/GenBank/DDBJ databases">
        <title>Massive genome expansion in bonnet fungi (Mycena s.s.) driven by repeated elements and novel gene families across ecological guilds.</title>
        <authorList>
            <consortium name="Lawrence Berkeley National Laboratory"/>
            <person name="Harder C.B."/>
            <person name="Miyauchi S."/>
            <person name="Viragh M."/>
            <person name="Kuo A."/>
            <person name="Thoen E."/>
            <person name="Andreopoulos B."/>
            <person name="Lu D."/>
            <person name="Skrede I."/>
            <person name="Drula E."/>
            <person name="Henrissat B."/>
            <person name="Morin E."/>
            <person name="Kohler A."/>
            <person name="Barry K."/>
            <person name="LaButti K."/>
            <person name="Morin E."/>
            <person name="Salamov A."/>
            <person name="Lipzen A."/>
            <person name="Mereny Z."/>
            <person name="Hegedus B."/>
            <person name="Baldrian P."/>
            <person name="Stursova M."/>
            <person name="Weitz H."/>
            <person name="Taylor A."/>
            <person name="Grigoriev I.V."/>
            <person name="Nagy L.G."/>
            <person name="Martin F."/>
            <person name="Kauserud H."/>
        </authorList>
    </citation>
    <scope>NUCLEOTIDE SEQUENCE</scope>
    <source>
        <strain evidence="1">CBHHK182m</strain>
    </source>
</reference>
<evidence type="ECO:0000313" key="2">
    <source>
        <dbReference type="Proteomes" id="UP001215598"/>
    </source>
</evidence>
<keyword evidence="2" id="KW-1185">Reference proteome</keyword>
<dbReference type="AlphaFoldDB" id="A0AAD7H6B1"/>
<sequence>MFLPDAAIISGRGRLLVSVPLFRATAYLSCFLVQVALSLLAMCSSPNEIRVDLNAGFKSVPDRPYTSFLPHKCAHSVVLFCRLVLHSPPLLLKS</sequence>